<feature type="transmembrane region" description="Helical" evidence="2">
    <location>
        <begin position="328"/>
        <end position="353"/>
    </location>
</feature>
<organism evidence="3 4">
    <name type="scientific">Aquisphaera giovannonii</name>
    <dbReference type="NCBI Taxonomy" id="406548"/>
    <lineage>
        <taxon>Bacteria</taxon>
        <taxon>Pseudomonadati</taxon>
        <taxon>Planctomycetota</taxon>
        <taxon>Planctomycetia</taxon>
        <taxon>Isosphaerales</taxon>
        <taxon>Isosphaeraceae</taxon>
        <taxon>Aquisphaera</taxon>
    </lineage>
</organism>
<feature type="transmembrane region" description="Helical" evidence="2">
    <location>
        <begin position="39"/>
        <end position="57"/>
    </location>
</feature>
<sequence length="419" mass="45212">MRGSLVSDLGLVPEVWLFLSLLGCVTIFFKFSRVWSVRNLDLLLLFALVPGMMLIVGDQVHPPWFAFLWLFAGSAACLTRCLLDLGLVRRPLLEPNLNASGLLCLSVGILGLLLAETLSLPVHDGALRNPAEPAGRDGRQPSSERDHSADVPVNQVIGQLLPDSLKQEPAQVVLSRVLAMLAHSALVAAFMLIGWRVFDRPIAGLSMAACYLLLPYTRMAVVDSGQLISAALILHAVCWSSRPSLTGVLIGLAAGWIPACLGLIPIWASFYRGRGTVRFLIVGCSVAVVCALLGASIPELARWARALGARSIAEAGLLPWLEPKSPSFWAAIDTAFRLPVLIGYLAMVVVLTIFPGRKSLAELIALSAALLVASQFWYLDKGGTLVLLYLPLVILMMFRPTMVARRTVAAPLQPATTRN</sequence>
<keyword evidence="2" id="KW-0472">Membrane</keyword>
<reference evidence="3 4" key="1">
    <citation type="submission" date="2019-08" db="EMBL/GenBank/DDBJ databases">
        <title>Deep-cultivation of Planctomycetes and their phenomic and genomic characterization uncovers novel biology.</title>
        <authorList>
            <person name="Wiegand S."/>
            <person name="Jogler M."/>
            <person name="Boedeker C."/>
            <person name="Pinto D."/>
            <person name="Vollmers J."/>
            <person name="Rivas-Marin E."/>
            <person name="Kohn T."/>
            <person name="Peeters S.H."/>
            <person name="Heuer A."/>
            <person name="Rast P."/>
            <person name="Oberbeckmann S."/>
            <person name="Bunk B."/>
            <person name="Jeske O."/>
            <person name="Meyerdierks A."/>
            <person name="Storesund J.E."/>
            <person name="Kallscheuer N."/>
            <person name="Luecker S."/>
            <person name="Lage O.M."/>
            <person name="Pohl T."/>
            <person name="Merkel B.J."/>
            <person name="Hornburger P."/>
            <person name="Mueller R.-W."/>
            <person name="Bruemmer F."/>
            <person name="Labrenz M."/>
            <person name="Spormann A.M."/>
            <person name="Op den Camp H."/>
            <person name="Overmann J."/>
            <person name="Amann R."/>
            <person name="Jetten M.S.M."/>
            <person name="Mascher T."/>
            <person name="Medema M.H."/>
            <person name="Devos D.P."/>
            <person name="Kaster A.-K."/>
            <person name="Ovreas L."/>
            <person name="Rohde M."/>
            <person name="Galperin M.Y."/>
            <person name="Jogler C."/>
        </authorList>
    </citation>
    <scope>NUCLEOTIDE SEQUENCE [LARGE SCALE GENOMIC DNA]</scope>
    <source>
        <strain evidence="3 4">OJF2</strain>
    </source>
</reference>
<gene>
    <name evidence="3" type="ORF">OJF2_15120</name>
</gene>
<feature type="transmembrane region" description="Helical" evidence="2">
    <location>
        <begin position="63"/>
        <end position="83"/>
    </location>
</feature>
<dbReference type="AlphaFoldDB" id="A0A5B9VYE8"/>
<evidence type="ECO:0000256" key="1">
    <source>
        <dbReference type="SAM" id="MobiDB-lite"/>
    </source>
</evidence>
<feature type="transmembrane region" description="Helical" evidence="2">
    <location>
        <begin position="385"/>
        <end position="404"/>
    </location>
</feature>
<dbReference type="EMBL" id="CP042997">
    <property type="protein sequence ID" value="QEH33017.1"/>
    <property type="molecule type" value="Genomic_DNA"/>
</dbReference>
<keyword evidence="4" id="KW-1185">Reference proteome</keyword>
<feature type="region of interest" description="Disordered" evidence="1">
    <location>
        <begin position="129"/>
        <end position="148"/>
    </location>
</feature>
<feature type="transmembrane region" description="Helical" evidence="2">
    <location>
        <begin position="249"/>
        <end position="270"/>
    </location>
</feature>
<feature type="transmembrane region" description="Helical" evidence="2">
    <location>
        <begin position="177"/>
        <end position="198"/>
    </location>
</feature>
<evidence type="ECO:0000256" key="2">
    <source>
        <dbReference type="SAM" id="Phobius"/>
    </source>
</evidence>
<keyword evidence="2" id="KW-0812">Transmembrane</keyword>
<feature type="transmembrane region" description="Helical" evidence="2">
    <location>
        <begin position="277"/>
        <end position="297"/>
    </location>
</feature>
<protein>
    <recommendedName>
        <fullName evidence="5">Glycosyltransferase RgtA/B/C/D-like domain-containing protein</fullName>
    </recommendedName>
</protein>
<feature type="transmembrane region" description="Helical" evidence="2">
    <location>
        <begin position="360"/>
        <end position="379"/>
    </location>
</feature>
<dbReference type="Proteomes" id="UP000324233">
    <property type="component" value="Chromosome"/>
</dbReference>
<proteinExistence type="predicted"/>
<feature type="transmembrane region" description="Helical" evidence="2">
    <location>
        <begin position="15"/>
        <end position="32"/>
    </location>
</feature>
<evidence type="ECO:0000313" key="3">
    <source>
        <dbReference type="EMBL" id="QEH33017.1"/>
    </source>
</evidence>
<dbReference type="OrthoDB" id="256769at2"/>
<keyword evidence="2" id="KW-1133">Transmembrane helix</keyword>
<evidence type="ECO:0008006" key="5">
    <source>
        <dbReference type="Google" id="ProtNLM"/>
    </source>
</evidence>
<dbReference type="KEGG" id="agv:OJF2_15120"/>
<feature type="transmembrane region" description="Helical" evidence="2">
    <location>
        <begin position="95"/>
        <end position="115"/>
    </location>
</feature>
<name>A0A5B9VYE8_9BACT</name>
<feature type="compositionally biased region" description="Basic and acidic residues" evidence="1">
    <location>
        <begin position="134"/>
        <end position="148"/>
    </location>
</feature>
<evidence type="ECO:0000313" key="4">
    <source>
        <dbReference type="Proteomes" id="UP000324233"/>
    </source>
</evidence>
<accession>A0A5B9VYE8</accession>